<dbReference type="Gene3D" id="1.10.260.40">
    <property type="entry name" value="lambda repressor-like DNA-binding domains"/>
    <property type="match status" value="1"/>
</dbReference>
<keyword evidence="3" id="KW-1185">Reference proteome</keyword>
<name>A0ABX3GP18_9BACL</name>
<dbReference type="RefSeq" id="WP_076219303.1">
    <property type="nucleotide sequence ID" value="NZ_MPVM01000002.1"/>
</dbReference>
<dbReference type="CDD" id="cd00093">
    <property type="entry name" value="HTH_XRE"/>
    <property type="match status" value="1"/>
</dbReference>
<proteinExistence type="predicted"/>
<dbReference type="SMART" id="SM00530">
    <property type="entry name" value="HTH_XRE"/>
    <property type="match status" value="1"/>
</dbReference>
<feature type="domain" description="HTH cro/C1-type" evidence="1">
    <location>
        <begin position="9"/>
        <end position="64"/>
    </location>
</feature>
<dbReference type="InterPro" id="IPR010982">
    <property type="entry name" value="Lambda_DNA-bd_dom_sf"/>
</dbReference>
<evidence type="ECO:0000259" key="1">
    <source>
        <dbReference type="PROSITE" id="PS50943"/>
    </source>
</evidence>
<dbReference type="Proteomes" id="UP000187158">
    <property type="component" value="Unassembled WGS sequence"/>
</dbReference>
<comment type="caution">
    <text evidence="2">The sequence shown here is derived from an EMBL/GenBank/DDBJ whole genome shotgun (WGS) entry which is preliminary data.</text>
</comment>
<organism evidence="2 3">
    <name type="scientific">Paenibacillus odorifer</name>
    <dbReference type="NCBI Taxonomy" id="189426"/>
    <lineage>
        <taxon>Bacteria</taxon>
        <taxon>Bacillati</taxon>
        <taxon>Bacillota</taxon>
        <taxon>Bacilli</taxon>
        <taxon>Bacillales</taxon>
        <taxon>Paenibacillaceae</taxon>
        <taxon>Paenibacillus</taxon>
    </lineage>
</organism>
<dbReference type="Pfam" id="PF13443">
    <property type="entry name" value="HTH_26"/>
    <property type="match status" value="1"/>
</dbReference>
<protein>
    <recommendedName>
        <fullName evidence="1">HTH cro/C1-type domain-containing protein</fullName>
    </recommendedName>
</protein>
<dbReference type="InterPro" id="IPR001387">
    <property type="entry name" value="Cro/C1-type_HTH"/>
</dbReference>
<evidence type="ECO:0000313" key="3">
    <source>
        <dbReference type="Proteomes" id="UP000187158"/>
    </source>
</evidence>
<evidence type="ECO:0000313" key="2">
    <source>
        <dbReference type="EMBL" id="OMD30765.1"/>
    </source>
</evidence>
<sequence length="70" mass="8055">MGYYPGRCLLARRLREIGKSQQWLSDVTGISKSQISDYVTNRRIMSLSTAMTISKAVKCSMDDLYEFVRE</sequence>
<gene>
    <name evidence="2" type="ORF">BSO21_17815</name>
</gene>
<dbReference type="EMBL" id="MPVP01000115">
    <property type="protein sequence ID" value="OMD30765.1"/>
    <property type="molecule type" value="Genomic_DNA"/>
</dbReference>
<dbReference type="PROSITE" id="PS50943">
    <property type="entry name" value="HTH_CROC1"/>
    <property type="match status" value="1"/>
</dbReference>
<dbReference type="SUPFAM" id="SSF47413">
    <property type="entry name" value="lambda repressor-like DNA-binding domains"/>
    <property type="match status" value="1"/>
</dbReference>
<reference evidence="2 3" key="1">
    <citation type="submission" date="2016-11" db="EMBL/GenBank/DDBJ databases">
        <title>Paenibacillus species isolates.</title>
        <authorList>
            <person name="Beno S.M."/>
        </authorList>
    </citation>
    <scope>NUCLEOTIDE SEQUENCE [LARGE SCALE GENOMIC DNA]</scope>
    <source>
        <strain evidence="2 3">FSL H7-0433</strain>
    </source>
</reference>
<accession>A0ABX3GP18</accession>